<comment type="subunit">
    <text evidence="8">Homohexamer. The oligomerization is ATP-dependent.</text>
</comment>
<proteinExistence type="inferred from homology"/>
<feature type="domain" description="AAA+ ATPase" evidence="10">
    <location>
        <begin position="465"/>
        <end position="629"/>
    </location>
</feature>
<name>A0A449BAF3_9BACT</name>
<feature type="domain" description="Clp ATPase C-terminal" evidence="11">
    <location>
        <begin position="628"/>
        <end position="718"/>
    </location>
</feature>
<dbReference type="SMART" id="SM00382">
    <property type="entry name" value="AAA"/>
    <property type="match status" value="2"/>
</dbReference>
<feature type="coiled-coil region" evidence="9">
    <location>
        <begin position="272"/>
        <end position="359"/>
    </location>
</feature>
<evidence type="ECO:0000256" key="4">
    <source>
        <dbReference type="ARBA" id="ARBA00022741"/>
    </source>
</evidence>
<dbReference type="Pfam" id="PF07724">
    <property type="entry name" value="AAA_2"/>
    <property type="match status" value="1"/>
</dbReference>
<dbReference type="GO" id="GO:0034605">
    <property type="term" value="P:cellular response to heat"/>
    <property type="evidence" value="ECO:0007669"/>
    <property type="project" value="TreeGrafter"/>
</dbReference>
<evidence type="ECO:0000256" key="5">
    <source>
        <dbReference type="ARBA" id="ARBA00022840"/>
    </source>
</evidence>
<dbReference type="Pfam" id="PF10431">
    <property type="entry name" value="ClpB_D2-small"/>
    <property type="match status" value="1"/>
</dbReference>
<comment type="subcellular location">
    <subcellularLocation>
        <location evidence="1">Cytoplasm</location>
    </subcellularLocation>
</comment>
<evidence type="ECO:0000256" key="8">
    <source>
        <dbReference type="ARBA" id="ARBA00026057"/>
    </source>
</evidence>
<reference evidence="12 13" key="1">
    <citation type="submission" date="2019-01" db="EMBL/GenBank/DDBJ databases">
        <authorList>
            <consortium name="Pathogen Informatics"/>
        </authorList>
    </citation>
    <scope>NUCLEOTIDE SEQUENCE [LARGE SCALE GENOMIC DNA]</scope>
    <source>
        <strain evidence="12 13">NCTC10184</strain>
    </source>
</reference>
<dbReference type="InterPro" id="IPR028299">
    <property type="entry name" value="ClpA/B_CS2"/>
</dbReference>
<dbReference type="PANTHER" id="PTHR11638:SF18">
    <property type="entry name" value="HEAT SHOCK PROTEIN 104"/>
    <property type="match status" value="1"/>
</dbReference>
<dbReference type="SMART" id="SM01086">
    <property type="entry name" value="ClpB_D2-small"/>
    <property type="match status" value="1"/>
</dbReference>
<keyword evidence="3" id="KW-0677">Repeat</keyword>
<organism evidence="12 13">
    <name type="scientific">Mycoplasmopsis columbinasalis</name>
    <dbReference type="NCBI Taxonomy" id="114880"/>
    <lineage>
        <taxon>Bacteria</taxon>
        <taxon>Bacillati</taxon>
        <taxon>Mycoplasmatota</taxon>
        <taxon>Mycoplasmoidales</taxon>
        <taxon>Metamycoplasmataceae</taxon>
        <taxon>Mycoplasmopsis</taxon>
    </lineage>
</organism>
<dbReference type="InterPro" id="IPR003959">
    <property type="entry name" value="ATPase_AAA_core"/>
</dbReference>
<dbReference type="OrthoDB" id="9803641at2"/>
<protein>
    <submittedName>
        <fullName evidence="12">ATPase</fullName>
    </submittedName>
</protein>
<dbReference type="EMBL" id="LR215043">
    <property type="protein sequence ID" value="VEU78192.1"/>
    <property type="molecule type" value="Genomic_DNA"/>
</dbReference>
<accession>A0A449BAF3</accession>
<dbReference type="KEGG" id="mcob:NCTC10184_00421"/>
<dbReference type="CDD" id="cd19499">
    <property type="entry name" value="RecA-like_ClpB_Hsp104-like"/>
    <property type="match status" value="1"/>
</dbReference>
<dbReference type="InterPro" id="IPR019489">
    <property type="entry name" value="Clp_ATPase_C"/>
</dbReference>
<keyword evidence="7" id="KW-0143">Chaperone</keyword>
<dbReference type="InterPro" id="IPR001270">
    <property type="entry name" value="ClpA/B"/>
</dbReference>
<dbReference type="Proteomes" id="UP000290876">
    <property type="component" value="Chromosome"/>
</dbReference>
<sequence>MDFNFDEILDSLQNKTKKNDDEDDILKKYGKNLTDMAARNELDPVINRDDEIRRMIRILSRKTKNNPVLVGEPGVGKTAIVEGLARKIVEGQVPENLKNKDVIELDLASMIAGASYQGQFEKRIKDVLKRIEDANGDIIVFIDEVHMLVGTGKTGADNGMDVANILKPMMARGKLHLIGATTFDEYRKYIEKDAALERRMQKIDIFEPSVEDTITILRGIKERFENYHNVKIQDDALVAAANLSSRYISDRFLPDKAIDLVDEAAATIKTEINFQPEELERAKQNLAKLKMEKIALSNEDKVKHALRLSQIETEIQAAEKKINALQQQWDQEKNRLNYVSQLRSTLDNLQHALTLAQSEAEYEKAAKLMYIEIPKVEKEISQKTAEINAATNSLIKDSVTPEEIASIVSKWTNIPVNKLLEGERQKLLALESALKNKIKGQDAAIKAVVQAVLRAKANINDPNRALASFLFVGPTGVGKTELAKVLASELFDDEKQIIRLDMSEYMEKHSVSKIIGAPPGYIGFDSTHSLTDEIRKRPYSILLLDEIEKAHPEVLNVLLQLLDNGSLTDSKGRAINCRNLIVIMTSNLAAQQILENNIDVSEIKDILLQKLTPEFINRIDEIVKFSALDDEAIKEITRIELEKLAQRVLDSKQIALKFTDKTIDFVAKAGFDQAFGARPIKRYIQNHLEYLLARKIIDQSMVPDKTYQVDLLMGNFTIKEINK</sequence>
<dbReference type="GO" id="GO:0005737">
    <property type="term" value="C:cytoplasm"/>
    <property type="evidence" value="ECO:0007669"/>
    <property type="project" value="UniProtKB-SubCell"/>
</dbReference>
<dbReference type="PANTHER" id="PTHR11638">
    <property type="entry name" value="ATP-DEPENDENT CLP PROTEASE"/>
    <property type="match status" value="1"/>
</dbReference>
<dbReference type="PRINTS" id="PR00300">
    <property type="entry name" value="CLPPROTEASEA"/>
</dbReference>
<evidence type="ECO:0000259" key="11">
    <source>
        <dbReference type="SMART" id="SM01086"/>
    </source>
</evidence>
<evidence type="ECO:0000256" key="1">
    <source>
        <dbReference type="ARBA" id="ARBA00004496"/>
    </source>
</evidence>
<dbReference type="PROSITE" id="PS00871">
    <property type="entry name" value="CLPAB_2"/>
    <property type="match status" value="1"/>
</dbReference>
<keyword evidence="4" id="KW-0547">Nucleotide-binding</keyword>
<dbReference type="Pfam" id="PF17871">
    <property type="entry name" value="AAA_lid_9"/>
    <property type="match status" value="1"/>
</dbReference>
<dbReference type="GO" id="GO:0005524">
    <property type="term" value="F:ATP binding"/>
    <property type="evidence" value="ECO:0007669"/>
    <property type="project" value="UniProtKB-KW"/>
</dbReference>
<evidence type="ECO:0000256" key="2">
    <source>
        <dbReference type="ARBA" id="ARBA00008675"/>
    </source>
</evidence>
<dbReference type="CDD" id="cd00009">
    <property type="entry name" value="AAA"/>
    <property type="match status" value="1"/>
</dbReference>
<evidence type="ECO:0000259" key="10">
    <source>
        <dbReference type="SMART" id="SM00382"/>
    </source>
</evidence>
<evidence type="ECO:0000313" key="13">
    <source>
        <dbReference type="Proteomes" id="UP000290876"/>
    </source>
</evidence>
<gene>
    <name evidence="12" type="primary">clpB</name>
    <name evidence="12" type="ORF">NCTC10184_00421</name>
</gene>
<evidence type="ECO:0000313" key="12">
    <source>
        <dbReference type="EMBL" id="VEU78192.1"/>
    </source>
</evidence>
<dbReference type="FunFam" id="3.40.50.300:FF:000025">
    <property type="entry name" value="ATP-dependent Clp protease subunit"/>
    <property type="match status" value="1"/>
</dbReference>
<comment type="similarity">
    <text evidence="2">Belongs to the ClpA/ClpB family.</text>
</comment>
<dbReference type="Gene3D" id="1.10.8.60">
    <property type="match status" value="1"/>
</dbReference>
<dbReference type="Pfam" id="PF00004">
    <property type="entry name" value="AAA"/>
    <property type="match status" value="1"/>
</dbReference>
<dbReference type="GO" id="GO:0016887">
    <property type="term" value="F:ATP hydrolysis activity"/>
    <property type="evidence" value="ECO:0007669"/>
    <property type="project" value="InterPro"/>
</dbReference>
<dbReference type="InterPro" id="IPR003593">
    <property type="entry name" value="AAA+_ATPase"/>
</dbReference>
<evidence type="ECO:0000256" key="3">
    <source>
        <dbReference type="ARBA" id="ARBA00022737"/>
    </source>
</evidence>
<keyword evidence="13" id="KW-1185">Reference proteome</keyword>
<evidence type="ECO:0000256" key="7">
    <source>
        <dbReference type="ARBA" id="ARBA00023186"/>
    </source>
</evidence>
<dbReference type="SUPFAM" id="SSF52540">
    <property type="entry name" value="P-loop containing nucleoside triphosphate hydrolases"/>
    <property type="match status" value="2"/>
</dbReference>
<dbReference type="Gene3D" id="3.40.50.300">
    <property type="entry name" value="P-loop containing nucleotide triphosphate hydrolases"/>
    <property type="match status" value="3"/>
</dbReference>
<evidence type="ECO:0000256" key="6">
    <source>
        <dbReference type="ARBA" id="ARBA00023054"/>
    </source>
</evidence>
<dbReference type="InterPro" id="IPR050130">
    <property type="entry name" value="ClpA_ClpB"/>
</dbReference>
<dbReference type="RefSeq" id="WP_129623033.1">
    <property type="nucleotide sequence ID" value="NZ_LR215043.1"/>
</dbReference>
<dbReference type="InterPro" id="IPR041546">
    <property type="entry name" value="ClpA/ClpB_AAA_lid"/>
</dbReference>
<dbReference type="FunFam" id="3.40.50.300:FF:000120">
    <property type="entry name" value="ATP-dependent chaperone ClpB"/>
    <property type="match status" value="1"/>
</dbReference>
<keyword evidence="5" id="KW-0067">ATP-binding</keyword>
<dbReference type="FunFam" id="3.40.50.300:FF:000010">
    <property type="entry name" value="Chaperone clpB 1, putative"/>
    <property type="match status" value="1"/>
</dbReference>
<dbReference type="AlphaFoldDB" id="A0A449BAF3"/>
<dbReference type="InterPro" id="IPR027417">
    <property type="entry name" value="P-loop_NTPase"/>
</dbReference>
<evidence type="ECO:0000256" key="9">
    <source>
        <dbReference type="SAM" id="Coils"/>
    </source>
</evidence>
<feature type="domain" description="AAA+ ATPase" evidence="10">
    <location>
        <begin position="63"/>
        <end position="210"/>
    </location>
</feature>
<keyword evidence="6 9" id="KW-0175">Coiled coil</keyword>